<dbReference type="SUPFAM" id="SSF49599">
    <property type="entry name" value="TRAF domain-like"/>
    <property type="match status" value="1"/>
</dbReference>
<accession>A0A0K0FRE3</accession>
<reference evidence="2" key="2">
    <citation type="submission" date="2015-08" db="UniProtKB">
        <authorList>
            <consortium name="WormBaseParasite"/>
        </authorList>
    </citation>
    <scope>IDENTIFICATION</scope>
</reference>
<organism evidence="1 2">
    <name type="scientific">Strongyloides venezuelensis</name>
    <name type="common">Threadworm</name>
    <dbReference type="NCBI Taxonomy" id="75913"/>
    <lineage>
        <taxon>Eukaryota</taxon>
        <taxon>Metazoa</taxon>
        <taxon>Ecdysozoa</taxon>
        <taxon>Nematoda</taxon>
        <taxon>Chromadorea</taxon>
        <taxon>Rhabditida</taxon>
        <taxon>Tylenchina</taxon>
        <taxon>Panagrolaimomorpha</taxon>
        <taxon>Strongyloidoidea</taxon>
        <taxon>Strongyloididae</taxon>
        <taxon>Strongyloides</taxon>
    </lineage>
</organism>
<evidence type="ECO:0000313" key="2">
    <source>
        <dbReference type="WBParaSite" id="SVE_1247300.1"/>
    </source>
</evidence>
<keyword evidence="1" id="KW-1185">Reference proteome</keyword>
<proteinExistence type="predicted"/>
<protein>
    <submittedName>
        <fullName evidence="2">Uncharacterized protein</fullName>
    </submittedName>
</protein>
<name>A0A0K0FRE3_STRVS</name>
<dbReference type="InterPro" id="IPR008974">
    <property type="entry name" value="TRAF-like"/>
</dbReference>
<dbReference type="Proteomes" id="UP000035680">
    <property type="component" value="Unassembled WGS sequence"/>
</dbReference>
<dbReference type="Gene3D" id="2.60.210.10">
    <property type="entry name" value="Apoptosis, Tumor Necrosis Factor Receptor Associated Protein 2, Chain A"/>
    <property type="match status" value="1"/>
</dbReference>
<dbReference type="WBParaSite" id="SVE_1247300.1">
    <property type="protein sequence ID" value="SVE_1247300.1"/>
    <property type="gene ID" value="SVE_1247300"/>
</dbReference>
<sequence>MQIVFANYLNKIIDPAQQENPPASLIKSGIFYAVLKHEFPIYFLQGYLSDITIPSFYSCYDDTVEWRLKLSFNNSETPFNNYISANLKLNQAEPCEVITLCKFFVSNKHGEKLMEDKTIQLIYDKEHIKWTMFKFINKEQLRKKLTYDDIEYDVINIDCNIYYFKNDNIDMTEQEISANFCSLITGDDNLLECV</sequence>
<reference evidence="1" key="1">
    <citation type="submission" date="2014-07" db="EMBL/GenBank/DDBJ databases">
        <authorList>
            <person name="Martin A.A"/>
            <person name="De Silva N."/>
        </authorList>
    </citation>
    <scope>NUCLEOTIDE SEQUENCE</scope>
</reference>
<dbReference type="AlphaFoldDB" id="A0A0K0FRE3"/>
<evidence type="ECO:0000313" key="1">
    <source>
        <dbReference type="Proteomes" id="UP000035680"/>
    </source>
</evidence>